<organism evidence="1 2">
    <name type="scientific">Eumeta variegata</name>
    <name type="common">Bagworm moth</name>
    <name type="synonym">Eumeta japonica</name>
    <dbReference type="NCBI Taxonomy" id="151549"/>
    <lineage>
        <taxon>Eukaryota</taxon>
        <taxon>Metazoa</taxon>
        <taxon>Ecdysozoa</taxon>
        <taxon>Arthropoda</taxon>
        <taxon>Hexapoda</taxon>
        <taxon>Insecta</taxon>
        <taxon>Pterygota</taxon>
        <taxon>Neoptera</taxon>
        <taxon>Endopterygota</taxon>
        <taxon>Lepidoptera</taxon>
        <taxon>Glossata</taxon>
        <taxon>Ditrysia</taxon>
        <taxon>Tineoidea</taxon>
        <taxon>Psychidae</taxon>
        <taxon>Oiketicinae</taxon>
        <taxon>Eumeta</taxon>
    </lineage>
</organism>
<proteinExistence type="predicted"/>
<evidence type="ECO:0000313" key="2">
    <source>
        <dbReference type="Proteomes" id="UP000299102"/>
    </source>
</evidence>
<sequence>MHRHATKGTTIVQTDGHVPQTYNTSHFSLMYCRVRDVWIFKSPTPAQDNSAADNERCQRSDGKVRDRRLKAILYGMV</sequence>
<evidence type="ECO:0000313" key="1">
    <source>
        <dbReference type="EMBL" id="GBP82871.1"/>
    </source>
</evidence>
<gene>
    <name evidence="1" type="ORF">EVAR_55422_1</name>
</gene>
<reference evidence="1 2" key="1">
    <citation type="journal article" date="2019" name="Commun. Biol.">
        <title>The bagworm genome reveals a unique fibroin gene that provides high tensile strength.</title>
        <authorList>
            <person name="Kono N."/>
            <person name="Nakamura H."/>
            <person name="Ohtoshi R."/>
            <person name="Tomita M."/>
            <person name="Numata K."/>
            <person name="Arakawa K."/>
        </authorList>
    </citation>
    <scope>NUCLEOTIDE SEQUENCE [LARGE SCALE GENOMIC DNA]</scope>
</reference>
<keyword evidence="2" id="KW-1185">Reference proteome</keyword>
<dbReference type="EMBL" id="BGZK01001591">
    <property type="protein sequence ID" value="GBP82871.1"/>
    <property type="molecule type" value="Genomic_DNA"/>
</dbReference>
<name>A0A4C1Z2A2_EUMVA</name>
<accession>A0A4C1Z2A2</accession>
<comment type="caution">
    <text evidence="1">The sequence shown here is derived from an EMBL/GenBank/DDBJ whole genome shotgun (WGS) entry which is preliminary data.</text>
</comment>
<dbReference type="AlphaFoldDB" id="A0A4C1Z2A2"/>
<dbReference type="Proteomes" id="UP000299102">
    <property type="component" value="Unassembled WGS sequence"/>
</dbReference>
<protein>
    <submittedName>
        <fullName evidence="1">Uncharacterized protein</fullName>
    </submittedName>
</protein>